<accession>A0A2W4RU46</accession>
<feature type="transmembrane region" description="Helical" evidence="15">
    <location>
        <begin position="150"/>
        <end position="170"/>
    </location>
</feature>
<evidence type="ECO:0000313" key="17">
    <source>
        <dbReference type="Proteomes" id="UP000249396"/>
    </source>
</evidence>
<keyword evidence="12" id="KW-0594">Phospholipid biosynthesis</keyword>
<evidence type="ECO:0000256" key="14">
    <source>
        <dbReference type="ARBA" id="ARBA00048586"/>
    </source>
</evidence>
<evidence type="ECO:0000256" key="11">
    <source>
        <dbReference type="ARBA" id="ARBA00023136"/>
    </source>
</evidence>
<feature type="transmembrane region" description="Helical" evidence="15">
    <location>
        <begin position="95"/>
        <end position="112"/>
    </location>
</feature>
<keyword evidence="6" id="KW-0444">Lipid biosynthesis</keyword>
<dbReference type="InterPro" id="IPR050324">
    <property type="entry name" value="CDP-alcohol_PTase-I"/>
</dbReference>
<evidence type="ECO:0000256" key="13">
    <source>
        <dbReference type="ARBA" id="ARBA00023264"/>
    </source>
</evidence>
<keyword evidence="10" id="KW-0443">Lipid metabolism</keyword>
<dbReference type="AlphaFoldDB" id="A0A2W4RU46"/>
<evidence type="ECO:0000256" key="2">
    <source>
        <dbReference type="ARBA" id="ARBA00005042"/>
    </source>
</evidence>
<evidence type="ECO:0000256" key="5">
    <source>
        <dbReference type="ARBA" id="ARBA00014944"/>
    </source>
</evidence>
<reference evidence="16 17" key="1">
    <citation type="journal article" date="2018" name="Aquat. Microb. Ecol.">
        <title>Gammaproteobacterial methanotrophs dominate.</title>
        <authorList>
            <person name="Rissanen A.J."/>
            <person name="Saarenheimo J."/>
            <person name="Tiirola M."/>
            <person name="Peura S."/>
            <person name="Aalto S.L."/>
            <person name="Karvinen A."/>
            <person name="Nykanen H."/>
        </authorList>
    </citation>
    <scope>NUCLEOTIDE SEQUENCE [LARGE SCALE GENOMIC DNA]</scope>
    <source>
        <strain evidence="16">AMbin10</strain>
    </source>
</reference>
<keyword evidence="9 15" id="KW-1133">Transmembrane helix</keyword>
<dbReference type="EMBL" id="QJPH01000193">
    <property type="protein sequence ID" value="PZN83108.1"/>
    <property type="molecule type" value="Genomic_DNA"/>
</dbReference>
<protein>
    <recommendedName>
        <fullName evidence="5">CDP-diacylglycerol--glycerol-3-phosphate 3-phosphatidyltransferase</fullName>
        <ecNumber evidence="4">2.7.8.5</ecNumber>
    </recommendedName>
</protein>
<evidence type="ECO:0000256" key="10">
    <source>
        <dbReference type="ARBA" id="ARBA00023098"/>
    </source>
</evidence>
<dbReference type="InterPro" id="IPR004570">
    <property type="entry name" value="Phosphatidylglycerol_P_synth"/>
</dbReference>
<keyword evidence="13" id="KW-1208">Phospholipid metabolism</keyword>
<evidence type="ECO:0000256" key="12">
    <source>
        <dbReference type="ARBA" id="ARBA00023209"/>
    </source>
</evidence>
<dbReference type="InterPro" id="IPR000462">
    <property type="entry name" value="CDP-OH_P_trans"/>
</dbReference>
<name>A0A2W4RU46_9GAMM</name>
<dbReference type="PIRSF" id="PIRSF000847">
    <property type="entry name" value="Phos_ph_gly_syn"/>
    <property type="match status" value="1"/>
</dbReference>
<evidence type="ECO:0000256" key="1">
    <source>
        <dbReference type="ARBA" id="ARBA00004141"/>
    </source>
</evidence>
<keyword evidence="11 15" id="KW-0472">Membrane</keyword>
<dbReference type="Proteomes" id="UP000249396">
    <property type="component" value="Unassembled WGS sequence"/>
</dbReference>
<evidence type="ECO:0000256" key="8">
    <source>
        <dbReference type="ARBA" id="ARBA00022692"/>
    </source>
</evidence>
<organism evidence="16 17">
    <name type="scientific">Candidatus Methylumidiphilus alinenensis</name>
    <dbReference type="NCBI Taxonomy" id="2202197"/>
    <lineage>
        <taxon>Bacteria</taxon>
        <taxon>Pseudomonadati</taxon>
        <taxon>Pseudomonadota</taxon>
        <taxon>Gammaproteobacteria</taxon>
        <taxon>Methylococcales</taxon>
        <taxon>Candidatus Methylumidiphilus</taxon>
    </lineage>
</organism>
<dbReference type="PANTHER" id="PTHR14269">
    <property type="entry name" value="CDP-DIACYLGLYCEROL--GLYCEROL-3-PHOSPHATE 3-PHOSPHATIDYLTRANSFERASE-RELATED"/>
    <property type="match status" value="1"/>
</dbReference>
<comment type="similarity">
    <text evidence="3">Belongs to the CDP-alcohol phosphatidyltransferase class-I family.</text>
</comment>
<keyword evidence="7 16" id="KW-0808">Transferase</keyword>
<comment type="subcellular location">
    <subcellularLocation>
        <location evidence="1">Membrane</location>
        <topology evidence="1">Multi-pass membrane protein</topology>
    </subcellularLocation>
</comment>
<dbReference type="GO" id="GO:0016020">
    <property type="term" value="C:membrane"/>
    <property type="evidence" value="ECO:0007669"/>
    <property type="project" value="UniProtKB-SubCell"/>
</dbReference>
<comment type="catalytic activity">
    <reaction evidence="14">
        <text>a CDP-1,2-diacyl-sn-glycerol + sn-glycerol 3-phosphate = a 1,2-diacyl-sn-glycero-3-phospho-(1'-sn-glycero-3'-phosphate) + CMP + H(+)</text>
        <dbReference type="Rhea" id="RHEA:12593"/>
        <dbReference type="ChEBI" id="CHEBI:15378"/>
        <dbReference type="ChEBI" id="CHEBI:57597"/>
        <dbReference type="ChEBI" id="CHEBI:58332"/>
        <dbReference type="ChEBI" id="CHEBI:60110"/>
        <dbReference type="ChEBI" id="CHEBI:60377"/>
        <dbReference type="EC" id="2.7.8.5"/>
    </reaction>
</comment>
<keyword evidence="8 15" id="KW-0812">Transmembrane</keyword>
<evidence type="ECO:0000313" key="16">
    <source>
        <dbReference type="EMBL" id="PZN83108.1"/>
    </source>
</evidence>
<evidence type="ECO:0000256" key="9">
    <source>
        <dbReference type="ARBA" id="ARBA00022989"/>
    </source>
</evidence>
<dbReference type="InterPro" id="IPR043130">
    <property type="entry name" value="CDP-OH_PTrfase_TM_dom"/>
</dbReference>
<comment type="caution">
    <text evidence="16">The sequence shown here is derived from an EMBL/GenBank/DDBJ whole genome shotgun (WGS) entry which is preliminary data.</text>
</comment>
<evidence type="ECO:0000256" key="3">
    <source>
        <dbReference type="ARBA" id="ARBA00010441"/>
    </source>
</evidence>
<gene>
    <name evidence="16" type="ORF">DM484_05100</name>
</gene>
<dbReference type="Gene3D" id="1.20.120.1760">
    <property type="match status" value="1"/>
</dbReference>
<proteinExistence type="inferred from homology"/>
<dbReference type="GO" id="GO:0043337">
    <property type="term" value="F:cardiolipin synthase (CMP-forming)"/>
    <property type="evidence" value="ECO:0007669"/>
    <property type="project" value="TreeGrafter"/>
</dbReference>
<feature type="transmembrane region" description="Helical" evidence="15">
    <location>
        <begin position="71"/>
        <end position="89"/>
    </location>
</feature>
<evidence type="ECO:0000256" key="6">
    <source>
        <dbReference type="ARBA" id="ARBA00022516"/>
    </source>
</evidence>
<dbReference type="Pfam" id="PF01066">
    <property type="entry name" value="CDP-OH_P_transf"/>
    <property type="match status" value="1"/>
</dbReference>
<feature type="transmembrane region" description="Helical" evidence="15">
    <location>
        <begin position="32"/>
        <end position="50"/>
    </location>
</feature>
<evidence type="ECO:0000256" key="7">
    <source>
        <dbReference type="ARBA" id="ARBA00022679"/>
    </source>
</evidence>
<dbReference type="EC" id="2.7.8.5" evidence="4"/>
<dbReference type="GO" id="GO:0008444">
    <property type="term" value="F:CDP-diacylglycerol-glycerol-3-phosphate 3-phosphatidyltransferase activity"/>
    <property type="evidence" value="ECO:0007669"/>
    <property type="project" value="UniProtKB-EC"/>
</dbReference>
<feature type="transmembrane region" description="Helical" evidence="15">
    <location>
        <begin position="124"/>
        <end position="144"/>
    </location>
</feature>
<comment type="pathway">
    <text evidence="2">Phospholipid metabolism; phosphatidylglycerol biosynthesis; phosphatidylglycerol from CDP-diacylglycerol: step 1/2.</text>
</comment>
<evidence type="ECO:0000256" key="15">
    <source>
        <dbReference type="SAM" id="Phobius"/>
    </source>
</evidence>
<sequence length="185" mass="20806">MDARHIPNIITVFRILLVYPVNYFLLERSFNLALGLFVLAGLSDGLDGFLAKHYQWQSRLGSYLDPLADKLLLVSTFLSLSWMGLVPLWLTVAVILRDMIILSGAIAYYFLLRPFEGQPHWTSKVNTFFQLLLVVSVLFSKSVFPLPDGLLVILIAIVLGTSLVSGGIYVQVWGSSYWRETHPST</sequence>
<dbReference type="GO" id="GO:0032049">
    <property type="term" value="P:cardiolipin biosynthetic process"/>
    <property type="evidence" value="ECO:0007669"/>
    <property type="project" value="TreeGrafter"/>
</dbReference>
<evidence type="ECO:0000256" key="4">
    <source>
        <dbReference type="ARBA" id="ARBA00013170"/>
    </source>
</evidence>
<dbReference type="PANTHER" id="PTHR14269:SF60">
    <property type="entry name" value="CARDIOLIPIN SYNTHASE (CMP-FORMING)"/>
    <property type="match status" value="1"/>
</dbReference>